<sequence length="975" mass="105705">MDYFIPMKVLPEMEKVTTGSPPGSPGEFLASKQYSHCLSSFIAHRATPVGQQPLPKLTFFEGMKRKKKHRKLEARDRRILDLCGTGVRASELPSAPAGLTARSVAARYLGKLPSAQWRKRGRTASGLKILALPPALLHTPRESDPTSQSSVAARWSEDQVQHPLRGVPGPPRSDPCSVHRLPPLTVGPRAASGAPRASKPAAAGDLDFLLWGPARGVGRGGRRPRRAGLPAAPMGFGAGRRLRPVPAACSAAEEAARQGQRRRCARLGEAERAKLAPGGAMVAGARGLLALLLVVSAPLRLQAGELGDGCGHIVTYQDSGTMTSKNYPGTYPNHTVCEKTIRVPKGKKLILRLGDLDIESQTCASDYLLFTSNSDQYGPYCGSMPVPKELLLNTNEVTVRFESGSHISGRGFLLTYASSDHPDLITCLERANHYLKTEYSKFCPAGCRDIAGDISGNLVDGYRDTSLLCKAAIHAGIIADELGGQISVLQHKGLSRYEGILANGVLSRDGSLSDKRFLFTSNGCSRSLSLEPDTQIRASWQWVSEMGEQVHWSPGQAQVQGQDLSWASGDSGKNRKQREWLETDLGEKKKITGIMTTGSTQSNFNFYVKSFVMKFKNSNSKWRTYKGIASNKEKVFQGNSNFRDPVRNNFIPPIVARYVRVVPQTWHQRIALKVELFGCQVTQGNESLVLRKTSPNTVSSTEREDETITESIPSPEMPTGINITAVAIPLVLLAVLLAGMGIFAALRKKKKKGNPYGSAKAQKTDCWKQIKYPFARHQSAEFTISYDNEKEMTQKLDLITSDMADYQPPLMIGTGTVTRKGSTFRPMDTEADEAAPSAEAGSHYDCPLPTGRHEYALPLTHPEPEYATPIVERHAARAHAFSAQSGYRAPGPGPAHAQTHAHALPAGGASYQTPPRPAPAAGRRGYDQPIAGGPAAERAHPDYQEPRAKPAARAAYAAPRDCLQPLSPTAMTALL</sequence>
<dbReference type="GO" id="GO:0038023">
    <property type="term" value="F:signaling receptor activity"/>
    <property type="evidence" value="ECO:0007669"/>
    <property type="project" value="TreeGrafter"/>
</dbReference>
<dbReference type="PROSITE" id="PS01180">
    <property type="entry name" value="CUB"/>
    <property type="match status" value="1"/>
</dbReference>
<comment type="caution">
    <text evidence="7">Lacks conserved residue(s) required for the propagation of feature annotation.</text>
</comment>
<reference evidence="14" key="1">
    <citation type="submission" date="2025-08" db="UniProtKB">
        <authorList>
            <consortium name="RefSeq"/>
        </authorList>
    </citation>
    <scope>IDENTIFICATION</scope>
</reference>
<name>A0A9B0GES2_ODORO</name>
<evidence type="ECO:0000256" key="1">
    <source>
        <dbReference type="ARBA" id="ARBA00004479"/>
    </source>
</evidence>
<dbReference type="Gene3D" id="2.170.130.20">
    <property type="entry name" value="LCCL-like domain"/>
    <property type="match status" value="1"/>
</dbReference>
<dbReference type="GO" id="GO:0005886">
    <property type="term" value="C:plasma membrane"/>
    <property type="evidence" value="ECO:0007669"/>
    <property type="project" value="TreeGrafter"/>
</dbReference>
<dbReference type="SMART" id="SM00603">
    <property type="entry name" value="LCCL"/>
    <property type="match status" value="1"/>
</dbReference>
<comment type="subcellular location">
    <subcellularLocation>
        <location evidence="1">Membrane</location>
        <topology evidence="1">Single-pass type I membrane protein</topology>
    </subcellularLocation>
</comment>
<dbReference type="PANTHER" id="PTHR46806:SF1">
    <property type="entry name" value="DISCOIDIN, CUB AND LCCL DOMAIN-CONTAINING PROTEIN 1"/>
    <property type="match status" value="1"/>
</dbReference>
<evidence type="ECO:0000259" key="12">
    <source>
        <dbReference type="PROSITE" id="PS50820"/>
    </source>
</evidence>
<dbReference type="PROSITE" id="PS50022">
    <property type="entry name" value="FA58C_3"/>
    <property type="match status" value="1"/>
</dbReference>
<keyword evidence="13" id="KW-1185">Reference proteome</keyword>
<keyword evidence="2" id="KW-0597">Phosphoprotein</keyword>
<evidence type="ECO:0000259" key="10">
    <source>
        <dbReference type="PROSITE" id="PS01180"/>
    </source>
</evidence>
<dbReference type="SMART" id="SM00042">
    <property type="entry name" value="CUB"/>
    <property type="match status" value="1"/>
</dbReference>
<protein>
    <submittedName>
        <fullName evidence="14">Discoidin, CUB and LCCL domain-containing protein 1</fullName>
    </submittedName>
</protein>
<dbReference type="Pfam" id="PF03815">
    <property type="entry name" value="LCCL"/>
    <property type="match status" value="1"/>
</dbReference>
<dbReference type="InterPro" id="IPR050633">
    <property type="entry name" value="Neuropilin_MCO_CoagFactor"/>
</dbReference>
<keyword evidence="3 9" id="KW-0812">Transmembrane</keyword>
<dbReference type="InterPro" id="IPR008979">
    <property type="entry name" value="Galactose-bd-like_sf"/>
</dbReference>
<dbReference type="AlphaFoldDB" id="A0A9B0GES2"/>
<evidence type="ECO:0000256" key="8">
    <source>
        <dbReference type="SAM" id="MobiDB-lite"/>
    </source>
</evidence>
<dbReference type="InterPro" id="IPR035914">
    <property type="entry name" value="Sperma_CUB_dom_sf"/>
</dbReference>
<dbReference type="SUPFAM" id="SSF69848">
    <property type="entry name" value="LCCL domain"/>
    <property type="match status" value="1"/>
</dbReference>
<evidence type="ECO:0000256" key="4">
    <source>
        <dbReference type="ARBA" id="ARBA00022989"/>
    </source>
</evidence>
<feature type="domain" description="LCCL" evidence="12">
    <location>
        <begin position="421"/>
        <end position="517"/>
    </location>
</feature>
<dbReference type="Gene3D" id="2.60.120.290">
    <property type="entry name" value="Spermadhesin, CUB domain"/>
    <property type="match status" value="1"/>
</dbReference>
<dbReference type="PANTHER" id="PTHR46806">
    <property type="entry name" value="F5/8 TYPE C DOMAIN-CONTAINING PROTEIN"/>
    <property type="match status" value="1"/>
</dbReference>
<dbReference type="InterPro" id="IPR000859">
    <property type="entry name" value="CUB_dom"/>
</dbReference>
<keyword evidence="5 9" id="KW-0472">Membrane</keyword>
<proteinExistence type="predicted"/>
<dbReference type="SUPFAM" id="SSF49785">
    <property type="entry name" value="Galactose-binding domain-like"/>
    <property type="match status" value="1"/>
</dbReference>
<feature type="transmembrane region" description="Helical" evidence="9">
    <location>
        <begin position="723"/>
        <end position="746"/>
    </location>
</feature>
<evidence type="ECO:0000256" key="3">
    <source>
        <dbReference type="ARBA" id="ARBA00022692"/>
    </source>
</evidence>
<dbReference type="InterPro" id="IPR036609">
    <property type="entry name" value="LCCL_sf"/>
</dbReference>
<dbReference type="PROSITE" id="PS50820">
    <property type="entry name" value="LCCL"/>
    <property type="match status" value="1"/>
</dbReference>
<dbReference type="InterPro" id="IPR000421">
    <property type="entry name" value="FA58C"/>
</dbReference>
<keyword evidence="4 9" id="KW-1133">Transmembrane helix</keyword>
<dbReference type="InterPro" id="IPR004043">
    <property type="entry name" value="LCCL"/>
</dbReference>
<evidence type="ECO:0000313" key="14">
    <source>
        <dbReference type="RefSeq" id="XP_004398026.1"/>
    </source>
</evidence>
<gene>
    <name evidence="14" type="primary">DCBLD1</name>
</gene>
<feature type="disulfide bond" evidence="7">
    <location>
        <begin position="310"/>
        <end position="337"/>
    </location>
</feature>
<evidence type="ECO:0000259" key="11">
    <source>
        <dbReference type="PROSITE" id="PS50022"/>
    </source>
</evidence>
<feature type="region of interest" description="Disordered" evidence="8">
    <location>
        <begin position="693"/>
        <end position="714"/>
    </location>
</feature>
<feature type="region of interest" description="Disordered" evidence="8">
    <location>
        <begin position="217"/>
        <end position="237"/>
    </location>
</feature>
<dbReference type="SUPFAM" id="SSF49854">
    <property type="entry name" value="Spermadhesin, CUB domain"/>
    <property type="match status" value="1"/>
</dbReference>
<dbReference type="Pfam" id="PF00754">
    <property type="entry name" value="F5_F8_type_C"/>
    <property type="match status" value="1"/>
</dbReference>
<evidence type="ECO:0000256" key="6">
    <source>
        <dbReference type="ARBA" id="ARBA00023157"/>
    </source>
</evidence>
<dbReference type="CDD" id="cd00041">
    <property type="entry name" value="CUB"/>
    <property type="match status" value="1"/>
</dbReference>
<evidence type="ECO:0000313" key="13">
    <source>
        <dbReference type="Proteomes" id="UP000245340"/>
    </source>
</evidence>
<evidence type="ECO:0000256" key="7">
    <source>
        <dbReference type="PROSITE-ProRule" id="PRU00059"/>
    </source>
</evidence>
<dbReference type="FunFam" id="2.60.120.260:FF:000002">
    <property type="entry name" value="Coagulation factor VIII"/>
    <property type="match status" value="1"/>
</dbReference>
<feature type="compositionally biased region" description="Basic and acidic residues" evidence="8">
    <location>
        <begin position="937"/>
        <end position="948"/>
    </location>
</feature>
<evidence type="ECO:0000256" key="2">
    <source>
        <dbReference type="ARBA" id="ARBA00022553"/>
    </source>
</evidence>
<dbReference type="CDD" id="cd00057">
    <property type="entry name" value="FA58C"/>
    <property type="match status" value="1"/>
</dbReference>
<feature type="region of interest" description="Disordered" evidence="8">
    <location>
        <begin position="137"/>
        <end position="200"/>
    </location>
</feature>
<evidence type="ECO:0000256" key="5">
    <source>
        <dbReference type="ARBA" id="ARBA00023136"/>
    </source>
</evidence>
<feature type="domain" description="CUB" evidence="10">
    <location>
        <begin position="310"/>
        <end position="419"/>
    </location>
</feature>
<dbReference type="Gene3D" id="2.60.120.260">
    <property type="entry name" value="Galactose-binding domain-like"/>
    <property type="match status" value="1"/>
</dbReference>
<dbReference type="RefSeq" id="XP_004398026.1">
    <property type="nucleotide sequence ID" value="XM_004397969.1"/>
</dbReference>
<dbReference type="Proteomes" id="UP000245340">
    <property type="component" value="Unplaced"/>
</dbReference>
<feature type="domain" description="F5/8 type C" evidence="11">
    <location>
        <begin position="524"/>
        <end position="679"/>
    </location>
</feature>
<dbReference type="Pfam" id="PF00431">
    <property type="entry name" value="CUB"/>
    <property type="match status" value="1"/>
</dbReference>
<evidence type="ECO:0000256" key="9">
    <source>
        <dbReference type="SAM" id="Phobius"/>
    </source>
</evidence>
<feature type="region of interest" description="Disordered" evidence="8">
    <location>
        <begin position="905"/>
        <end position="952"/>
    </location>
</feature>
<dbReference type="SMART" id="SM00231">
    <property type="entry name" value="FA58C"/>
    <property type="match status" value="1"/>
</dbReference>
<keyword evidence="6 7" id="KW-1015">Disulfide bond</keyword>
<accession>A0A9B0GES2</accession>
<organism evidence="13 14">
    <name type="scientific">Odobenus rosmarus divergens</name>
    <name type="common">Pacific walrus</name>
    <dbReference type="NCBI Taxonomy" id="9708"/>
    <lineage>
        <taxon>Eukaryota</taxon>
        <taxon>Metazoa</taxon>
        <taxon>Chordata</taxon>
        <taxon>Craniata</taxon>
        <taxon>Vertebrata</taxon>
        <taxon>Euteleostomi</taxon>
        <taxon>Mammalia</taxon>
        <taxon>Eutheria</taxon>
        <taxon>Laurasiatheria</taxon>
        <taxon>Carnivora</taxon>
        <taxon>Caniformia</taxon>
        <taxon>Pinnipedia</taxon>
        <taxon>Odobenidae</taxon>
        <taxon>Odobenus</taxon>
    </lineage>
</organism>